<keyword evidence="2" id="KW-1185">Reference proteome</keyword>
<dbReference type="KEGG" id="vg:28378592"/>
<accession>A0A160DEM0</accession>
<reference evidence="1 2" key="1">
    <citation type="submission" date="2016-03" db="EMBL/GenBank/DDBJ databases">
        <authorList>
            <person name="Montgomery M.T."/>
            <person name="Guerrero C.A."/>
            <person name="Mavrich T.N."/>
            <person name="Pope W.H."/>
            <person name="Garlena R.A."/>
            <person name="Russell D.A."/>
            <person name="Jacobs-Sera D."/>
            <person name="Hendrix R.W."/>
            <person name="Hatfull G.F."/>
        </authorList>
    </citation>
    <scope>NUCLEOTIDE SEQUENCE [LARGE SCALE GENOMIC DNA]</scope>
</reference>
<protein>
    <submittedName>
        <fullName evidence="1">Uncharacterized protein</fullName>
    </submittedName>
</protein>
<dbReference type="Proteomes" id="UP000201458">
    <property type="component" value="Segment"/>
</dbReference>
<gene>
    <name evidence="1" type="primary">133</name>
    <name evidence="1" type="ORF">PBI_SMOOTHIE_133</name>
</gene>
<evidence type="ECO:0000313" key="2">
    <source>
        <dbReference type="Proteomes" id="UP000201458"/>
    </source>
</evidence>
<evidence type="ECO:0000313" key="1">
    <source>
        <dbReference type="EMBL" id="ANA86289.1"/>
    </source>
</evidence>
<dbReference type="GeneID" id="28378592"/>
<proteinExistence type="predicted"/>
<sequence>MSDFYDVSDFASGGLIMSPSPVDFEYHAQFFDDFAGENDQHTDDLLRAIERSSNAGKWIKVPEGHPADIIEQEDEDEGLKVFVVLGEELTRVRSYFDEAGNQWLREYNED</sequence>
<dbReference type="EMBL" id="KU998244">
    <property type="protein sequence ID" value="ANA86289.1"/>
    <property type="molecule type" value="Genomic_DNA"/>
</dbReference>
<dbReference type="RefSeq" id="YP_009269246.1">
    <property type="nucleotide sequence ID" value="NC_030696.1"/>
</dbReference>
<organism evidence="1 2">
    <name type="scientific">Gordonia phage Smoothie</name>
    <dbReference type="NCBI Taxonomy" id="1838078"/>
    <lineage>
        <taxon>Viruses</taxon>
        <taxon>Duplodnaviria</taxon>
        <taxon>Heunggongvirae</taxon>
        <taxon>Uroviricota</taxon>
        <taxon>Caudoviricetes</taxon>
        <taxon>Smoothievirus</taxon>
        <taxon>Smoothievirus smoothie</taxon>
    </lineage>
</organism>
<name>A0A160DEM0_9CAUD</name>